<dbReference type="SUPFAM" id="SSF69819">
    <property type="entry name" value="MTH1598-like"/>
    <property type="match status" value="1"/>
</dbReference>
<dbReference type="EMBL" id="CP001251">
    <property type="protein sequence ID" value="ACK42542.1"/>
    <property type="molecule type" value="Genomic_DNA"/>
</dbReference>
<keyword evidence="3 5" id="KW-0479">Metal-binding</keyword>
<dbReference type="OrthoDB" id="164090at2"/>
<feature type="binding site" evidence="5">
    <location>
        <position position="137"/>
    </location>
    <ligand>
        <name>Ca(2+)</name>
        <dbReference type="ChEBI" id="CHEBI:29108"/>
    </ligand>
</feature>
<feature type="binding site" evidence="5">
    <location>
        <position position="138"/>
    </location>
    <ligand>
        <name>Ca(2+)</name>
        <dbReference type="ChEBI" id="CHEBI:29108"/>
    </ligand>
</feature>
<dbReference type="EnsemblBacteria" id="ACK42542">
    <property type="protein sequence ID" value="ACK42542"/>
    <property type="gene ID" value="Dtur_1264"/>
</dbReference>
<evidence type="ECO:0000256" key="4">
    <source>
        <dbReference type="ARBA" id="ARBA00022837"/>
    </source>
</evidence>
<proteinExistence type="inferred from homology"/>
<dbReference type="KEGG" id="dtu:Dtur_1264"/>
<dbReference type="NCBIfam" id="NF001617">
    <property type="entry name" value="PRK00407.1"/>
    <property type="match status" value="1"/>
</dbReference>
<dbReference type="Proteomes" id="UP000007719">
    <property type="component" value="Chromosome"/>
</dbReference>
<dbReference type="GO" id="GO:0006388">
    <property type="term" value="P:tRNA splicing, via endonucleolytic cleavage and ligation"/>
    <property type="evidence" value="ECO:0007669"/>
    <property type="project" value="UniProtKB-UniRule"/>
</dbReference>
<dbReference type="HOGENOM" id="CLU_111362_3_0_0"/>
<accession>B8E097</accession>
<evidence type="ECO:0000256" key="3">
    <source>
        <dbReference type="ARBA" id="ARBA00022723"/>
    </source>
</evidence>
<feature type="binding site" evidence="5">
    <location>
        <position position="12"/>
    </location>
    <ligand>
        <name>Ca(2+)</name>
        <dbReference type="ChEBI" id="CHEBI:29108"/>
    </ligand>
</feature>
<dbReference type="InterPro" id="IPR002804">
    <property type="entry name" value="Archease"/>
</dbReference>
<dbReference type="InParanoid" id="B8E097"/>
<dbReference type="PANTHER" id="PTHR12682">
    <property type="entry name" value="ARCHEASE"/>
    <property type="match status" value="1"/>
</dbReference>
<dbReference type="Gene3D" id="3.55.10.10">
    <property type="entry name" value="Archease domain"/>
    <property type="match status" value="1"/>
</dbReference>
<dbReference type="RefSeq" id="WP_012583624.1">
    <property type="nucleotide sequence ID" value="NC_011661.1"/>
</dbReference>
<dbReference type="AlphaFoldDB" id="B8E097"/>
<keyword evidence="8" id="KW-1185">Reference proteome</keyword>
<dbReference type="PANTHER" id="PTHR12682:SF11">
    <property type="entry name" value="PROTEIN ARCHEASE"/>
    <property type="match status" value="1"/>
</dbReference>
<dbReference type="InterPro" id="IPR036820">
    <property type="entry name" value="Archease_dom_sf"/>
</dbReference>
<name>B8E097_DICTD</name>
<protein>
    <recommendedName>
        <fullName evidence="5">Protein archease</fullName>
    </recommendedName>
</protein>
<evidence type="ECO:0000256" key="2">
    <source>
        <dbReference type="ARBA" id="ARBA00022694"/>
    </source>
</evidence>
<dbReference type="GO" id="GO:0005509">
    <property type="term" value="F:calcium ion binding"/>
    <property type="evidence" value="ECO:0007669"/>
    <property type="project" value="UniProtKB-UniRule"/>
</dbReference>
<feature type="domain" description="Archease" evidence="6">
    <location>
        <begin position="4"/>
        <end position="138"/>
    </location>
</feature>
<evidence type="ECO:0000313" key="8">
    <source>
        <dbReference type="Proteomes" id="UP000007719"/>
    </source>
</evidence>
<dbReference type="Pfam" id="PF01951">
    <property type="entry name" value="Archease"/>
    <property type="match status" value="1"/>
</dbReference>
<organism evidence="7 8">
    <name type="scientific">Dictyoglomus turgidum (strain DSM 6724 / Z-1310)</name>
    <dbReference type="NCBI Taxonomy" id="515635"/>
    <lineage>
        <taxon>Bacteria</taxon>
        <taxon>Pseudomonadati</taxon>
        <taxon>Dictyoglomota</taxon>
        <taxon>Dictyoglomia</taxon>
        <taxon>Dictyoglomales</taxon>
        <taxon>Dictyoglomaceae</taxon>
        <taxon>Dictyoglomus</taxon>
    </lineage>
</organism>
<sequence>MKNYELLDHTADIGIIVYGETKEKAFESAAEAMFDLMCPLEKIQEKECFDIEVDGEDLESLLVTWLNELLYVFEVQKLLFRRFDVTLIGHNQLISHCYGERFDPKKHEITREIKAVTYNLLKIEQREDKWMIQVVFDI</sequence>
<evidence type="ECO:0000313" key="7">
    <source>
        <dbReference type="EMBL" id="ACK42542.1"/>
    </source>
</evidence>
<reference evidence="8" key="1">
    <citation type="journal article" date="2016" name="Front. Microbiol.">
        <title>The complete genome sequence of hyperthermophile Dictyoglomus turgidum DSM 6724 reveals a specialized carbohydrate fermentor.</title>
        <authorList>
            <person name="Brumm P.J."/>
            <person name="Gowda K."/>
            <person name="Robb F.T."/>
            <person name="Mead D.A."/>
        </authorList>
    </citation>
    <scope>NUCLEOTIDE SEQUENCE [LARGE SCALE GENOMIC DNA]</scope>
    <source>
        <strain evidence="8">DSM 6724 / Z-1310</strain>
    </source>
</reference>
<dbReference type="InterPro" id="IPR023572">
    <property type="entry name" value="Archease_dom"/>
</dbReference>
<dbReference type="eggNOG" id="COG1371">
    <property type="taxonomic scope" value="Bacteria"/>
</dbReference>
<evidence type="ECO:0000256" key="1">
    <source>
        <dbReference type="ARBA" id="ARBA00007963"/>
    </source>
</evidence>
<dbReference type="InterPro" id="IPR022952">
    <property type="entry name" value="Archease_arc"/>
</dbReference>
<keyword evidence="4 5" id="KW-0106">Calcium</keyword>
<evidence type="ECO:0000256" key="5">
    <source>
        <dbReference type="HAMAP-Rule" id="MF_01222"/>
    </source>
</evidence>
<dbReference type="STRING" id="515635.Dtur_1264"/>
<evidence type="ECO:0000259" key="6">
    <source>
        <dbReference type="Pfam" id="PF01951"/>
    </source>
</evidence>
<comment type="function">
    <text evidence="5">Activates the tRNA-splicing ligase complex by facilitating the enzymatic turnover of catalytic subunit RtcB. Acts by promoting the guanylylation of RtcB, a key intermediate step in tRNA ligation. Can also alter the NTP specificity of RtcB such that ATP, dGTP or ITP is used efficiently.</text>
</comment>
<keyword evidence="2 5" id="KW-0819">tRNA processing</keyword>
<comment type="similarity">
    <text evidence="1 5">Belongs to the archease family.</text>
</comment>
<gene>
    <name evidence="7" type="ordered locus">Dtur_1264</name>
</gene>
<dbReference type="HAMAP" id="MF_01222">
    <property type="entry name" value="Archease_arch"/>
    <property type="match status" value="1"/>
</dbReference>